<evidence type="ECO:0008006" key="13">
    <source>
        <dbReference type="Google" id="ProtNLM"/>
    </source>
</evidence>
<dbReference type="GO" id="GO:0006260">
    <property type="term" value="P:DNA replication"/>
    <property type="evidence" value="ECO:0007669"/>
    <property type="project" value="UniProtKB-KW"/>
</dbReference>
<proteinExistence type="predicted"/>
<keyword evidence="2" id="KW-0235">DNA replication</keyword>
<evidence type="ECO:0000256" key="3">
    <source>
        <dbReference type="ARBA" id="ARBA00022763"/>
    </source>
</evidence>
<feature type="compositionally biased region" description="Acidic residues" evidence="7">
    <location>
        <begin position="371"/>
        <end position="396"/>
    </location>
</feature>
<dbReference type="InterPro" id="IPR048800">
    <property type="entry name" value="Cac1-like_C"/>
</dbReference>
<evidence type="ECO:0000256" key="7">
    <source>
        <dbReference type="SAM" id="MobiDB-lite"/>
    </source>
</evidence>
<protein>
    <recommendedName>
        <fullName evidence="13">Chromatin assembly factor 1 subunit p150 C-terminal domain-containing protein</fullName>
    </recommendedName>
</protein>
<feature type="domain" description="Chromatin assembly factor 1 subunit A dimerization" evidence="9">
    <location>
        <begin position="319"/>
        <end position="388"/>
    </location>
</feature>
<feature type="domain" description="Chromatin assembly factor 1 subunit Cac1-like C-terminal" evidence="10">
    <location>
        <begin position="500"/>
        <end position="549"/>
    </location>
</feature>
<dbReference type="Proteomes" id="UP000095023">
    <property type="component" value="Unassembled WGS sequence"/>
</dbReference>
<feature type="region of interest" description="Disordered" evidence="7">
    <location>
        <begin position="371"/>
        <end position="398"/>
    </location>
</feature>
<keyword evidence="6" id="KW-0539">Nucleus</keyword>
<dbReference type="Pfam" id="PF21796">
    <property type="entry name" value="Cac1_C"/>
    <property type="match status" value="1"/>
</dbReference>
<evidence type="ECO:0000313" key="11">
    <source>
        <dbReference type="EMBL" id="ODV91905.1"/>
    </source>
</evidence>
<feature type="region of interest" description="Disordered" evidence="7">
    <location>
        <begin position="461"/>
        <end position="490"/>
    </location>
</feature>
<reference evidence="12" key="1">
    <citation type="submission" date="2016-02" db="EMBL/GenBank/DDBJ databases">
        <title>Comparative genomics of biotechnologically important yeasts.</title>
        <authorList>
            <consortium name="DOE Joint Genome Institute"/>
            <person name="Riley R."/>
            <person name="Haridas S."/>
            <person name="Wolfe K.H."/>
            <person name="Lopes M.R."/>
            <person name="Hittinger C.T."/>
            <person name="Goker M."/>
            <person name="Salamov A."/>
            <person name="Wisecaver J."/>
            <person name="Long T.M."/>
            <person name="Aerts A.L."/>
            <person name="Barry K."/>
            <person name="Choi C."/>
            <person name="Clum A."/>
            <person name="Coughlan A.Y."/>
            <person name="Deshpande S."/>
            <person name="Douglass A.P."/>
            <person name="Hanson S.J."/>
            <person name="Klenk H.-P."/>
            <person name="Labutti K."/>
            <person name="Lapidus A."/>
            <person name="Lindquist E."/>
            <person name="Lipzen A."/>
            <person name="Meier-Kolthoff J.P."/>
            <person name="Ohm R.A."/>
            <person name="Otillar R.P."/>
            <person name="Pangilinan J."/>
            <person name="Peng Y."/>
            <person name="Rokas A."/>
            <person name="Rosa C.A."/>
            <person name="Scheuner C."/>
            <person name="Sibirny A.A."/>
            <person name="Slot J.C."/>
            <person name="Stielow J.B."/>
            <person name="Sun H."/>
            <person name="Kurtzman C.P."/>
            <person name="Blackwell M."/>
            <person name="Jeffries T.W."/>
            <person name="Grigoriev I.V."/>
        </authorList>
    </citation>
    <scope>NUCLEOTIDE SEQUENCE [LARGE SCALE GENOMIC DNA]</scope>
    <source>
        <strain evidence="12">NRRL Y-17796</strain>
    </source>
</reference>
<keyword evidence="3" id="KW-0227">DNA damage</keyword>
<dbReference type="InterPro" id="IPR022043">
    <property type="entry name" value="CAF1A_DD"/>
</dbReference>
<keyword evidence="12" id="KW-1185">Reference proteome</keyword>
<dbReference type="PANTHER" id="PTHR15272">
    <property type="entry name" value="CHROMATIN ASSEMBLY FACTOR 1 SUBUNIT A CAF-1 SUBUNIT A"/>
    <property type="match status" value="1"/>
</dbReference>
<comment type="subcellular location">
    <subcellularLocation>
        <location evidence="1">Nucleus</location>
    </subcellularLocation>
</comment>
<accession>A0A1E4TJH2</accession>
<dbReference type="Pfam" id="PF12253">
    <property type="entry name" value="CAF1A_dimeriz"/>
    <property type="match status" value="1"/>
</dbReference>
<evidence type="ECO:0000256" key="1">
    <source>
        <dbReference type="ARBA" id="ARBA00004123"/>
    </source>
</evidence>
<dbReference type="OrthoDB" id="79480at2759"/>
<keyword evidence="5" id="KW-0234">DNA repair</keyword>
<dbReference type="EMBL" id="KV453841">
    <property type="protein sequence ID" value="ODV91905.1"/>
    <property type="molecule type" value="Genomic_DNA"/>
</dbReference>
<evidence type="ECO:0000259" key="10">
    <source>
        <dbReference type="Pfam" id="PF21796"/>
    </source>
</evidence>
<organism evidence="11 12">
    <name type="scientific">Tortispora caseinolytica NRRL Y-17796</name>
    <dbReference type="NCBI Taxonomy" id="767744"/>
    <lineage>
        <taxon>Eukaryota</taxon>
        <taxon>Fungi</taxon>
        <taxon>Dikarya</taxon>
        <taxon>Ascomycota</taxon>
        <taxon>Saccharomycotina</taxon>
        <taxon>Trigonopsidomycetes</taxon>
        <taxon>Trigonopsidales</taxon>
        <taxon>Trigonopsidaceae</taxon>
        <taxon>Tortispora</taxon>
    </lineage>
</organism>
<evidence type="ECO:0000259" key="9">
    <source>
        <dbReference type="Pfam" id="PF12253"/>
    </source>
</evidence>
<dbReference type="PANTHER" id="PTHR15272:SF0">
    <property type="entry name" value="CHROMATIN ASSEMBLY FACTOR 1 SUBUNIT A"/>
    <property type="match status" value="1"/>
</dbReference>
<feature type="domain" description="Chromatin assembly factor 1 p150 subunit acidic region" evidence="8">
    <location>
        <begin position="79"/>
        <end position="228"/>
    </location>
</feature>
<evidence type="ECO:0000256" key="6">
    <source>
        <dbReference type="ARBA" id="ARBA00023242"/>
    </source>
</evidence>
<evidence type="ECO:0000256" key="5">
    <source>
        <dbReference type="ARBA" id="ARBA00023204"/>
    </source>
</evidence>
<dbReference type="GO" id="GO:0006334">
    <property type="term" value="P:nucleosome assembly"/>
    <property type="evidence" value="ECO:0007669"/>
    <property type="project" value="TreeGrafter"/>
</dbReference>
<evidence type="ECO:0000313" key="12">
    <source>
        <dbReference type="Proteomes" id="UP000095023"/>
    </source>
</evidence>
<name>A0A1E4TJH2_9ASCO</name>
<feature type="compositionally biased region" description="Basic and acidic residues" evidence="7">
    <location>
        <begin position="76"/>
        <end position="176"/>
    </location>
</feature>
<dbReference type="Pfam" id="PF11600">
    <property type="entry name" value="CAF1A_acidic"/>
    <property type="match status" value="1"/>
</dbReference>
<dbReference type="GO" id="GO:0033186">
    <property type="term" value="C:CAF-1 complex"/>
    <property type="evidence" value="ECO:0007669"/>
    <property type="project" value="TreeGrafter"/>
</dbReference>
<dbReference type="InterPro" id="IPR021644">
    <property type="entry name" value="CAF-1_p150_acidic"/>
</dbReference>
<gene>
    <name evidence="11" type="ORF">CANCADRAFT_493</name>
</gene>
<sequence>MEDYQREVLAGTSPVSVLFTPQKIEEQAKPMGSANQKQETGGQEEVRASTPQNTEKHEITDLCTPQSSAKRVKLYPGEREAAQRERDRLKREKEEQRERERLRKEEEKQKREAEKAEERQKREEEKQKREAEKAEEKRKREEERQKREEARKQKLEEKRLKEEAAEKAKMEEEKAKGKQLKLGSFFVAKKRPAISSVLQPSSVGGQNSSEQASDYHKTFRRFVIHSTMTFKSTSDVIARLTEDDIKRKRDTIDELLTCPSKDHSLDEMRKDLAANLQKSGVDGKTYKLNGLPACEIHEITEACEEQNEASRFKSKMPLKYFEFSENFRPPYFGTFSKLPVNFRRGNPFFRDPALAYDIDSDWEWHQEDGEDIMSDSEGEGTDAEDSDESMDEFVEEDSSKNVKRRNVVSALDPVIEGVYFENLCTQEHSVFAERGMRMEILSNTITLPIDPYKDYWTAVKETERQPSGSSSQIAPDSKASPSGSTDTDALLKGINNDDIPALLQFIHQSKFTKSLLVELTKQKFPMLSKATIGSIIKDICVREDKLWKVRPEVFHKYIKEPASALSADTFLADMIQQS</sequence>
<evidence type="ECO:0000256" key="4">
    <source>
        <dbReference type="ARBA" id="ARBA00023186"/>
    </source>
</evidence>
<dbReference type="AlphaFoldDB" id="A0A1E4TJH2"/>
<dbReference type="GO" id="GO:0005634">
    <property type="term" value="C:nucleus"/>
    <property type="evidence" value="ECO:0007669"/>
    <property type="project" value="UniProtKB-SubCell"/>
</dbReference>
<feature type="region of interest" description="Disordered" evidence="7">
    <location>
        <begin position="20"/>
        <end position="178"/>
    </location>
</feature>
<keyword evidence="4" id="KW-0143">Chaperone</keyword>
<feature type="compositionally biased region" description="Polar residues" evidence="7">
    <location>
        <begin position="465"/>
        <end position="487"/>
    </location>
</feature>
<evidence type="ECO:0000256" key="2">
    <source>
        <dbReference type="ARBA" id="ARBA00022705"/>
    </source>
</evidence>
<dbReference type="GO" id="GO:0006281">
    <property type="term" value="P:DNA repair"/>
    <property type="evidence" value="ECO:0007669"/>
    <property type="project" value="UniProtKB-KW"/>
</dbReference>
<evidence type="ECO:0000259" key="8">
    <source>
        <dbReference type="Pfam" id="PF11600"/>
    </source>
</evidence>